<dbReference type="Proteomes" id="UP000593566">
    <property type="component" value="Unassembled WGS sequence"/>
</dbReference>
<proteinExistence type="predicted"/>
<dbReference type="GeneID" id="59331797"/>
<sequence length="115" mass="12180">MRKISDPSLKGIGTHAEMTSDVDVGRPAAISKIEEDPLTNGTVEASEENSNVLATAELQSTLENLRDMLVNNAAQTLTDPISAKQTIQNKVKRQTLLGDANSAIENGCQATVTGD</sequence>
<keyword evidence="3" id="KW-1185">Reference proteome</keyword>
<dbReference type="RefSeq" id="XP_037149689.1">
    <property type="nucleotide sequence ID" value="XM_037294308.1"/>
</dbReference>
<dbReference type="AlphaFoldDB" id="A0A8H6CBK8"/>
<gene>
    <name evidence="2" type="ORF">HO133_003386</name>
</gene>
<feature type="region of interest" description="Disordered" evidence="1">
    <location>
        <begin position="1"/>
        <end position="23"/>
    </location>
</feature>
<comment type="caution">
    <text evidence="2">The sequence shown here is derived from an EMBL/GenBank/DDBJ whole genome shotgun (WGS) entry which is preliminary data.</text>
</comment>
<reference evidence="2 3" key="1">
    <citation type="journal article" date="2020" name="Genomics">
        <title>Complete, high-quality genomes from long-read metagenomic sequencing of two wolf lichen thalli reveals enigmatic genome architecture.</title>
        <authorList>
            <person name="McKenzie S.K."/>
            <person name="Walston R.F."/>
            <person name="Allen J.L."/>
        </authorList>
    </citation>
    <scope>NUCLEOTIDE SEQUENCE [LARGE SCALE GENOMIC DNA]</scope>
    <source>
        <strain evidence="2">WasteWater1</strain>
    </source>
</reference>
<evidence type="ECO:0000313" key="3">
    <source>
        <dbReference type="Proteomes" id="UP000593566"/>
    </source>
</evidence>
<organism evidence="2 3">
    <name type="scientific">Letharia lupina</name>
    <dbReference type="NCBI Taxonomy" id="560253"/>
    <lineage>
        <taxon>Eukaryota</taxon>
        <taxon>Fungi</taxon>
        <taxon>Dikarya</taxon>
        <taxon>Ascomycota</taxon>
        <taxon>Pezizomycotina</taxon>
        <taxon>Lecanoromycetes</taxon>
        <taxon>OSLEUM clade</taxon>
        <taxon>Lecanoromycetidae</taxon>
        <taxon>Lecanorales</taxon>
        <taxon>Lecanorineae</taxon>
        <taxon>Parmeliaceae</taxon>
        <taxon>Letharia</taxon>
    </lineage>
</organism>
<dbReference type="EMBL" id="JACCJB010000017">
    <property type="protein sequence ID" value="KAF6220254.1"/>
    <property type="molecule type" value="Genomic_DNA"/>
</dbReference>
<accession>A0A8H6CBK8</accession>
<evidence type="ECO:0000313" key="2">
    <source>
        <dbReference type="EMBL" id="KAF6220254.1"/>
    </source>
</evidence>
<protein>
    <submittedName>
        <fullName evidence="2">Uncharacterized protein</fullName>
    </submittedName>
</protein>
<name>A0A8H6CBK8_9LECA</name>
<evidence type="ECO:0000256" key="1">
    <source>
        <dbReference type="SAM" id="MobiDB-lite"/>
    </source>
</evidence>